<feature type="compositionally biased region" description="Gly residues" evidence="4">
    <location>
        <begin position="9"/>
        <end position="30"/>
    </location>
</feature>
<dbReference type="KEGG" id="pmrn:116940740"/>
<dbReference type="RefSeq" id="XP_032806814.1">
    <property type="nucleotide sequence ID" value="XM_032950923.1"/>
</dbReference>
<feature type="domain" description="Janus kinase and microtubule-interacting protein C-terminal" evidence="5">
    <location>
        <begin position="545"/>
        <end position="748"/>
    </location>
</feature>
<sequence>MLPRRGLARAGGGGGAAGGVKGEGGGQGGRSKGEPPTPLLGGGRGSKGGECGTPEALIDSLQAANEDLRAKLTDIQIELQQEKGKVSRLEREKVQEVRYARDQEQKRHAALHTELKAKLHEEKLKEVQAVRESLIRTHEMELVRVIKMKDSEIHRLQGALVTLRDGAQDKVKAVLQAEAREDARRAWEGERVRLLHDLETLKAAKKQVEEMLTHTVTADKQKAADLRTSHHAHQEEVTRIKRDSERDIRRLMDELKSRERSVLSLERELGAQAGYAQRLALQREALDEASERRNAGSPKREIPAAVTNSGGVTGGAGGDCMDRTPDLEGHLEERDVRRFQLRIGELHGVVRKLEDRNALLADERNELLKRVRETEAQLKPLLDKNRRLAKKCDDLVAAQQRQEERVRGLSRENLELKEKVSVQSAAAQLAHAAMATQQQTTQQRSGASNQGGETTGSHTVTQPTQAVPHLHGATVPRPTTASQTACVACGPPSGHEEMEEGDEADETEIEFLRLQVAEQQNIIDDLTKALQSAAYDRNAMELDIIRWQRKQKRRSSRSSKRILTQKLVGVEREMSLDSDSSYATDRTAGTPGTPDTDMDEQRAPEQPSMAREETELRFRHLMHEYQALQRAYSLLHEQLGGGLDAERDALTREQLQADLLKYQARVEDLERALSQRGQVTQADGSTDATWVEEKQQLCRRNQELLQKLHELENDENSLKQEVQDLQDQNELMEFRILELEERERRSPGLSLLLPPFREGDSPLQWYCAREAAMEVSIHELMKKLDLLGDNANLRNDEQVAVIQARTVLSLADKWLHQIEGTEVALQQKMIDLENEKEMFVKQKRYLEEELDFRKQALDQAYMRVRELEATLYSALQQKPPAGSSATTPTGVWGGAASIAAASCGVGAGPAFGPAGGRLCTSGTASLPVGGGECLGGLGGAAVGTGGGLSDKEREHLQGAVEQWKRQVLGQIREYDARVLRERMESLQHAHKKIRDLEKKLERQREQIKDLEEKFLFLFLFFSLAFIIWS</sequence>
<evidence type="ECO:0000313" key="6">
    <source>
        <dbReference type="Proteomes" id="UP001318040"/>
    </source>
</evidence>
<dbReference type="GO" id="GO:0008017">
    <property type="term" value="F:microtubule binding"/>
    <property type="evidence" value="ECO:0007669"/>
    <property type="project" value="InterPro"/>
</dbReference>
<evidence type="ECO:0000256" key="2">
    <source>
        <dbReference type="ARBA" id="ARBA00023054"/>
    </source>
</evidence>
<dbReference type="AlphaFoldDB" id="A0AAJ7SWK3"/>
<protein>
    <submittedName>
        <fullName evidence="7">Janus kinase and microtubule-interacting protein 3-like isoform X1</fullName>
    </submittedName>
</protein>
<feature type="region of interest" description="Disordered" evidence="4">
    <location>
        <begin position="574"/>
        <end position="611"/>
    </location>
</feature>
<dbReference type="InterPro" id="IPR024836">
    <property type="entry name" value="JAKMIP"/>
</dbReference>
<keyword evidence="2 3" id="KW-0175">Coiled coil</keyword>
<feature type="coiled-coil region" evidence="3">
    <location>
        <begin position="241"/>
        <end position="268"/>
    </location>
</feature>
<feature type="coiled-coil region" evidence="3">
    <location>
        <begin position="350"/>
        <end position="419"/>
    </location>
</feature>
<feature type="coiled-coil region" evidence="3">
    <location>
        <begin position="611"/>
        <end position="742"/>
    </location>
</feature>
<reference evidence="7" key="1">
    <citation type="submission" date="2025-08" db="UniProtKB">
        <authorList>
            <consortium name="RefSeq"/>
        </authorList>
    </citation>
    <scope>IDENTIFICATION</scope>
    <source>
        <tissue evidence="7">Sperm</tissue>
    </source>
</reference>
<evidence type="ECO:0000259" key="5">
    <source>
        <dbReference type="Pfam" id="PF16034"/>
    </source>
</evidence>
<evidence type="ECO:0000313" key="7">
    <source>
        <dbReference type="RefSeq" id="XP_032806814.1"/>
    </source>
</evidence>
<feature type="region of interest" description="Disordered" evidence="4">
    <location>
        <begin position="221"/>
        <end position="241"/>
    </location>
</feature>
<evidence type="ECO:0000256" key="1">
    <source>
        <dbReference type="ARBA" id="ARBA00005239"/>
    </source>
</evidence>
<feature type="compositionally biased region" description="Gly residues" evidence="4">
    <location>
        <begin position="40"/>
        <end position="51"/>
    </location>
</feature>
<feature type="region of interest" description="Disordered" evidence="4">
    <location>
        <begin position="287"/>
        <end position="318"/>
    </location>
</feature>
<dbReference type="GO" id="GO:0019900">
    <property type="term" value="F:kinase binding"/>
    <property type="evidence" value="ECO:0007669"/>
    <property type="project" value="InterPro"/>
</dbReference>
<dbReference type="Proteomes" id="UP001318040">
    <property type="component" value="Chromosome 9"/>
</dbReference>
<feature type="coiled-coil region" evidence="3">
    <location>
        <begin position="58"/>
        <end position="92"/>
    </location>
</feature>
<comment type="similarity">
    <text evidence="1">Belongs to the JAKMIP family.</text>
</comment>
<evidence type="ECO:0000256" key="3">
    <source>
        <dbReference type="SAM" id="Coils"/>
    </source>
</evidence>
<feature type="compositionally biased region" description="Low complexity" evidence="4">
    <location>
        <begin position="433"/>
        <end position="443"/>
    </location>
</feature>
<proteinExistence type="inferred from homology"/>
<evidence type="ECO:0000256" key="4">
    <source>
        <dbReference type="SAM" id="MobiDB-lite"/>
    </source>
</evidence>
<dbReference type="PANTHER" id="PTHR18935">
    <property type="entry name" value="GOLGIN SUBFAMILY A MEMBER 4-LIKE ISOFORM X1"/>
    <property type="match status" value="1"/>
</dbReference>
<accession>A0AAJ7SWK3</accession>
<feature type="compositionally biased region" description="Polar residues" evidence="4">
    <location>
        <begin position="444"/>
        <end position="461"/>
    </location>
</feature>
<name>A0AAJ7SWK3_PETMA</name>
<keyword evidence="6" id="KW-1185">Reference proteome</keyword>
<dbReference type="InterPro" id="IPR031994">
    <property type="entry name" value="JAKMIP_C"/>
</dbReference>
<feature type="coiled-coil region" evidence="3">
    <location>
        <begin position="979"/>
        <end position="1013"/>
    </location>
</feature>
<dbReference type="PANTHER" id="PTHR18935:SF8">
    <property type="entry name" value="GOLGIN SUBFAMILY A MEMBER 4-LIKE ISOFORM X1"/>
    <property type="match status" value="1"/>
</dbReference>
<feature type="region of interest" description="Disordered" evidence="4">
    <location>
        <begin position="433"/>
        <end position="461"/>
    </location>
</feature>
<dbReference type="GeneID" id="116940740"/>
<feature type="compositionally biased region" description="Basic and acidic residues" evidence="4">
    <location>
        <begin position="287"/>
        <end position="302"/>
    </location>
</feature>
<feature type="coiled-coil region" evidence="3">
    <location>
        <begin position="815"/>
        <end position="849"/>
    </location>
</feature>
<gene>
    <name evidence="7" type="primary">LOC116940740</name>
</gene>
<feature type="region of interest" description="Disordered" evidence="4">
    <location>
        <begin position="1"/>
        <end position="54"/>
    </location>
</feature>
<organism evidence="6 7">
    <name type="scientific">Petromyzon marinus</name>
    <name type="common">Sea lamprey</name>
    <dbReference type="NCBI Taxonomy" id="7757"/>
    <lineage>
        <taxon>Eukaryota</taxon>
        <taxon>Metazoa</taxon>
        <taxon>Chordata</taxon>
        <taxon>Craniata</taxon>
        <taxon>Vertebrata</taxon>
        <taxon>Cyclostomata</taxon>
        <taxon>Hyperoartia</taxon>
        <taxon>Petromyzontiformes</taxon>
        <taxon>Petromyzontidae</taxon>
        <taxon>Petromyzon</taxon>
    </lineage>
</organism>
<dbReference type="Pfam" id="PF16034">
    <property type="entry name" value="JAKMIP_CC3"/>
    <property type="match status" value="1"/>
</dbReference>